<protein>
    <submittedName>
        <fullName evidence="3">Uncharacterized protein</fullName>
    </submittedName>
</protein>
<evidence type="ECO:0000313" key="3">
    <source>
        <dbReference type="WBParaSite" id="Hba_01795"/>
    </source>
</evidence>
<organism evidence="2 3">
    <name type="scientific">Heterorhabditis bacteriophora</name>
    <name type="common">Entomopathogenic nematode worm</name>
    <dbReference type="NCBI Taxonomy" id="37862"/>
    <lineage>
        <taxon>Eukaryota</taxon>
        <taxon>Metazoa</taxon>
        <taxon>Ecdysozoa</taxon>
        <taxon>Nematoda</taxon>
        <taxon>Chromadorea</taxon>
        <taxon>Rhabditida</taxon>
        <taxon>Rhabditina</taxon>
        <taxon>Rhabditomorpha</taxon>
        <taxon>Strongyloidea</taxon>
        <taxon>Heterorhabditidae</taxon>
        <taxon>Heterorhabditis</taxon>
    </lineage>
</organism>
<keyword evidence="1" id="KW-0812">Transmembrane</keyword>
<dbReference type="AlphaFoldDB" id="A0A1I7WAS1"/>
<evidence type="ECO:0000313" key="2">
    <source>
        <dbReference type="Proteomes" id="UP000095283"/>
    </source>
</evidence>
<accession>A0A1I7WAS1</accession>
<evidence type="ECO:0000256" key="1">
    <source>
        <dbReference type="SAM" id="Phobius"/>
    </source>
</evidence>
<reference evidence="3" key="1">
    <citation type="submission" date="2016-11" db="UniProtKB">
        <authorList>
            <consortium name="WormBaseParasite"/>
        </authorList>
    </citation>
    <scope>IDENTIFICATION</scope>
</reference>
<keyword evidence="2" id="KW-1185">Reference proteome</keyword>
<name>A0A1I7WAS1_HETBA</name>
<proteinExistence type="predicted"/>
<dbReference type="Proteomes" id="UP000095283">
    <property type="component" value="Unplaced"/>
</dbReference>
<keyword evidence="1" id="KW-0472">Membrane</keyword>
<sequence length="78" mass="9406">MMTINISITETQIWEIKFRYMEKKCKFIYIYIYILLILLESGDSALSYNSYKKKIKSVCCAGHSQHQKERIDKYEKKK</sequence>
<dbReference type="WBParaSite" id="Hba_01795">
    <property type="protein sequence ID" value="Hba_01795"/>
    <property type="gene ID" value="Hba_01795"/>
</dbReference>
<feature type="transmembrane region" description="Helical" evidence="1">
    <location>
        <begin position="27"/>
        <end position="46"/>
    </location>
</feature>
<keyword evidence="1" id="KW-1133">Transmembrane helix</keyword>